<evidence type="ECO:0000256" key="4">
    <source>
        <dbReference type="ARBA" id="ARBA00022989"/>
    </source>
</evidence>
<evidence type="ECO:0000256" key="5">
    <source>
        <dbReference type="ARBA" id="ARBA00023136"/>
    </source>
</evidence>
<dbReference type="InterPro" id="IPR024512">
    <property type="entry name" value="Ser_palmitoyltrfase_ssu-like"/>
</dbReference>
<keyword evidence="2 6" id="KW-0812">Transmembrane</keyword>
<evidence type="ECO:0000256" key="2">
    <source>
        <dbReference type="ARBA" id="ARBA00022692"/>
    </source>
</evidence>
<proteinExistence type="predicted"/>
<gene>
    <name evidence="7" type="ORF">MCHLO_15270</name>
</gene>
<keyword evidence="8" id="KW-1185">Reference proteome</keyword>
<comment type="subcellular location">
    <subcellularLocation>
        <location evidence="1">Endoplasmic reticulum membrane</location>
        <topology evidence="1">Multi-pass membrane protein</topology>
    </subcellularLocation>
</comment>
<organism evidence="7 8">
    <name type="scientific">Mycena chlorophos</name>
    <name type="common">Agaric fungus</name>
    <name type="synonym">Agaricus chlorophos</name>
    <dbReference type="NCBI Taxonomy" id="658473"/>
    <lineage>
        <taxon>Eukaryota</taxon>
        <taxon>Fungi</taxon>
        <taxon>Dikarya</taxon>
        <taxon>Basidiomycota</taxon>
        <taxon>Agaricomycotina</taxon>
        <taxon>Agaricomycetes</taxon>
        <taxon>Agaricomycetidae</taxon>
        <taxon>Agaricales</taxon>
        <taxon>Marasmiineae</taxon>
        <taxon>Mycenaceae</taxon>
        <taxon>Mycena</taxon>
    </lineage>
</organism>
<dbReference type="Pfam" id="PF11779">
    <property type="entry name" value="SPT_ssu-like"/>
    <property type="match status" value="1"/>
</dbReference>
<name>A0ABQ0M6F4_MYCCL</name>
<evidence type="ECO:0000256" key="3">
    <source>
        <dbReference type="ARBA" id="ARBA00022824"/>
    </source>
</evidence>
<keyword evidence="3" id="KW-0256">Endoplasmic reticulum</keyword>
<sequence length="118" mass="13556">MVNVPPGMPPAKPNHDFTRKPDGAVAEFLWRRRMWFETTFVLSMLEPWEKIMLLTIFAVLFILVCSGIVLYLPQHMSVMKGRAIYYLWGAEGDERVVNLSGDVSPQNPFIILPFLMTI</sequence>
<feature type="transmembrane region" description="Helical" evidence="6">
    <location>
        <begin position="51"/>
        <end position="72"/>
    </location>
</feature>
<evidence type="ECO:0000256" key="6">
    <source>
        <dbReference type="SAM" id="Phobius"/>
    </source>
</evidence>
<protein>
    <submittedName>
        <fullName evidence="7">Uncharacterized protein</fullName>
    </submittedName>
</protein>
<keyword evidence="5 6" id="KW-0472">Membrane</keyword>
<accession>A0ABQ0M6F4</accession>
<keyword evidence="4 6" id="KW-1133">Transmembrane helix</keyword>
<evidence type="ECO:0000313" key="7">
    <source>
        <dbReference type="EMBL" id="GAT58893.1"/>
    </source>
</evidence>
<dbReference type="EMBL" id="DF849791">
    <property type="protein sequence ID" value="GAT58893.1"/>
    <property type="molecule type" value="Genomic_DNA"/>
</dbReference>
<evidence type="ECO:0000256" key="1">
    <source>
        <dbReference type="ARBA" id="ARBA00004477"/>
    </source>
</evidence>
<evidence type="ECO:0000313" key="8">
    <source>
        <dbReference type="Proteomes" id="UP000815677"/>
    </source>
</evidence>
<dbReference type="Proteomes" id="UP000815677">
    <property type="component" value="Unassembled WGS sequence"/>
</dbReference>
<reference evidence="7" key="1">
    <citation type="submission" date="2014-09" db="EMBL/GenBank/DDBJ databases">
        <title>Genome sequence of the luminous mushroom Mycena chlorophos for searching fungal bioluminescence genes.</title>
        <authorList>
            <person name="Tanaka Y."/>
            <person name="Kasuga D."/>
            <person name="Oba Y."/>
            <person name="Hase S."/>
            <person name="Sato K."/>
            <person name="Oba Y."/>
            <person name="Sakakibara Y."/>
        </authorList>
    </citation>
    <scope>NUCLEOTIDE SEQUENCE</scope>
</reference>